<evidence type="ECO:0000313" key="1">
    <source>
        <dbReference type="EMBL" id="WXA99615.1"/>
    </source>
</evidence>
<reference evidence="1 2" key="1">
    <citation type="submission" date="2021-12" db="EMBL/GenBank/DDBJ databases">
        <title>Discovery of the Pendulisporaceae a myxobacterial family with distinct sporulation behavior and unique specialized metabolism.</title>
        <authorList>
            <person name="Garcia R."/>
            <person name="Popoff A."/>
            <person name="Bader C.D."/>
            <person name="Loehr J."/>
            <person name="Walesch S."/>
            <person name="Walt C."/>
            <person name="Boldt J."/>
            <person name="Bunk B."/>
            <person name="Haeckl F.J.F.P.J."/>
            <person name="Gunesch A.P."/>
            <person name="Birkelbach J."/>
            <person name="Nuebel U."/>
            <person name="Pietschmann T."/>
            <person name="Bach T."/>
            <person name="Mueller R."/>
        </authorList>
    </citation>
    <scope>NUCLEOTIDE SEQUENCE [LARGE SCALE GENOMIC DNA]</scope>
    <source>
        <strain evidence="1 2">MSr12523</strain>
    </source>
</reference>
<evidence type="ECO:0000313" key="2">
    <source>
        <dbReference type="Proteomes" id="UP001379533"/>
    </source>
</evidence>
<dbReference type="Proteomes" id="UP001379533">
    <property type="component" value="Chromosome"/>
</dbReference>
<gene>
    <name evidence="1" type="ORF">LZC95_22715</name>
</gene>
<name>A0ABZ2KLS6_9BACT</name>
<keyword evidence="2" id="KW-1185">Reference proteome</keyword>
<protein>
    <recommendedName>
        <fullName evidence="3">STAS domain-containing protein</fullName>
    </recommendedName>
</protein>
<accession>A0ABZ2KLS6</accession>
<evidence type="ECO:0008006" key="3">
    <source>
        <dbReference type="Google" id="ProtNLM"/>
    </source>
</evidence>
<organism evidence="1 2">
    <name type="scientific">Pendulispora brunnea</name>
    <dbReference type="NCBI Taxonomy" id="2905690"/>
    <lineage>
        <taxon>Bacteria</taxon>
        <taxon>Pseudomonadati</taxon>
        <taxon>Myxococcota</taxon>
        <taxon>Myxococcia</taxon>
        <taxon>Myxococcales</taxon>
        <taxon>Sorangiineae</taxon>
        <taxon>Pendulisporaceae</taxon>
        <taxon>Pendulispora</taxon>
    </lineage>
</organism>
<sequence>MITERGETATLSYDASENIIYFTFGGRNGVRLDTPEQIVGHFDRCVAFWKRHCAGRKVYCVVDYDGIDVNVKHTKVYAVQLQRIIDISITIVRYGGSSLQRTAVRLANLKLHTVSQLYASKEEALHVVRSLKAGEMALASTP</sequence>
<dbReference type="RefSeq" id="WP_394850256.1">
    <property type="nucleotide sequence ID" value="NZ_CP089982.1"/>
</dbReference>
<proteinExistence type="predicted"/>
<dbReference type="EMBL" id="CP089982">
    <property type="protein sequence ID" value="WXA99615.1"/>
    <property type="molecule type" value="Genomic_DNA"/>
</dbReference>